<comment type="pathway">
    <text evidence="2">Phospholipid metabolism; CDP-diacylglycerol biosynthesis; CDP-diacylglycerol from sn-glycerol 3-phosphate: step 1/3.</text>
</comment>
<sequence>MRDPPSSQLAAERPAARASLLDRWFKPVQVPLEAGRELADLARQGSLVFVMRSAGLLNFLYLAWLLRQLRLPPLRAALGLGGFLSWLFRVRSGPAALAAAVEGGDASLVFLRGARGEDPFPALVALQRRLGRPIQLVPALLVWTRRPQKLKPTLGEILFGTPDQPSRLANALGFAANRRRAVLRLGRASDLAAFVAERAAEGDAVLGRKVRGAVHHHLARAVEAVVGPRLKSPGRVREQVLRDRALRAALAAEAASTGRAPAAVEREAERDLDEIASRYAPALVELLRPVLAWLFGRLYDAVDVDEEGLARVKRAAGETPIVLCPSHKSYVDFLVLSWLLYERGMTAPHIAAGLNLSFWPFGAVARRGGAFFIRRSMRGDRIYTATLRAYVKHLLRQRVPQEFYLEGGRSRSGKLLFPKTGLVSMEVDAWLEEAADDVLFVPVAIDYERLMEAKSYARELAGGEKDRESFRGLLQARKVLGRRYGRLTVQFERPVSLRAFAAERLGPEGRERLLAAGAADAGAARRQLVQGLASRIAWGIDRASTVTPSGLLATALLSHVRRGLPADELARRVALLRAVAARDGARLARGLADAEADPRRPGPVADAVARFEEEGLVRVERAAGQVIYQAVEERRAQLDYHKNAVLHRYVALSLVSGALRASGGDATRAELLARTHWLSRLFKLEFMYRVGARLEETFAETVVALARLGALEVDGERLRAGPDRETLAFLADLLRPYLEAYLMAAEVLLASPAGEGPADRRALVKAALEHGRAAYAAGRLALRESLSKATLENAAEWLEQQGALPGAAVGRDEAAASASAAWRNAAGPEVVREIERHLAS</sequence>
<accession>A0A7I9VNS3</accession>
<evidence type="ECO:0000256" key="1">
    <source>
        <dbReference type="ARBA" id="ARBA00004184"/>
    </source>
</evidence>
<dbReference type="PANTHER" id="PTHR12563">
    <property type="entry name" value="GLYCEROL-3-PHOSPHATE ACYLTRANSFERASE"/>
    <property type="match status" value="1"/>
</dbReference>
<dbReference type="SUPFAM" id="SSF69593">
    <property type="entry name" value="Glycerol-3-phosphate (1)-acyltransferase"/>
    <property type="match status" value="1"/>
</dbReference>
<dbReference type="GO" id="GO:0004366">
    <property type="term" value="F:glycerol-3-phosphate O-acyltransferase activity"/>
    <property type="evidence" value="ECO:0007669"/>
    <property type="project" value="UniProtKB-EC"/>
</dbReference>
<dbReference type="UniPathway" id="UPA00557">
    <property type="reaction ID" value="UER00612"/>
</dbReference>
<dbReference type="Pfam" id="PF01553">
    <property type="entry name" value="Acyltransferase"/>
    <property type="match status" value="1"/>
</dbReference>
<comment type="caution">
    <text evidence="11">The sequence shown here is derived from an EMBL/GenBank/DDBJ whole genome shotgun (WGS) entry which is preliminary data.</text>
</comment>
<dbReference type="InterPro" id="IPR002123">
    <property type="entry name" value="Plipid/glycerol_acylTrfase"/>
</dbReference>
<keyword evidence="12" id="KW-1185">Reference proteome</keyword>
<evidence type="ECO:0000256" key="8">
    <source>
        <dbReference type="ARBA" id="ARBA00023315"/>
    </source>
</evidence>
<keyword evidence="6" id="KW-0808">Transferase</keyword>
<evidence type="ECO:0000256" key="2">
    <source>
        <dbReference type="ARBA" id="ARBA00004765"/>
    </source>
</evidence>
<dbReference type="InterPro" id="IPR041728">
    <property type="entry name" value="GPAT/DHAPAT_LPLAT"/>
</dbReference>
<comment type="subcellular location">
    <subcellularLocation>
        <location evidence="1">Endomembrane system</location>
        <topology evidence="1">Peripheral membrane protein</topology>
    </subcellularLocation>
</comment>
<comment type="similarity">
    <text evidence="3">Belongs to the GPAT/DAPAT family.</text>
</comment>
<evidence type="ECO:0000256" key="7">
    <source>
        <dbReference type="ARBA" id="ARBA00023136"/>
    </source>
</evidence>
<evidence type="ECO:0000313" key="12">
    <source>
        <dbReference type="Proteomes" id="UP000503640"/>
    </source>
</evidence>
<dbReference type="PIRSF" id="PIRSF000437">
    <property type="entry name" value="GPAT_DHAPAT"/>
    <property type="match status" value="1"/>
</dbReference>
<keyword evidence="7" id="KW-0472">Membrane</keyword>
<comment type="catalytic activity">
    <reaction evidence="9">
        <text>sn-glycerol 3-phosphate + an acyl-CoA = a 1-acyl-sn-glycero-3-phosphate + CoA</text>
        <dbReference type="Rhea" id="RHEA:15325"/>
        <dbReference type="ChEBI" id="CHEBI:57287"/>
        <dbReference type="ChEBI" id="CHEBI:57597"/>
        <dbReference type="ChEBI" id="CHEBI:57970"/>
        <dbReference type="ChEBI" id="CHEBI:58342"/>
        <dbReference type="EC" id="2.3.1.15"/>
    </reaction>
</comment>
<evidence type="ECO:0000256" key="9">
    <source>
        <dbReference type="ARBA" id="ARBA00048427"/>
    </source>
</evidence>
<dbReference type="InterPro" id="IPR045520">
    <property type="entry name" value="GPAT/DHAPAT_C"/>
</dbReference>
<keyword evidence="8" id="KW-0012">Acyltransferase</keyword>
<gene>
    <name evidence="11" type="ORF">AMYX_28030</name>
</gene>
<reference evidence="12" key="1">
    <citation type="journal article" date="2020" name="Appl. Environ. Microbiol.">
        <title>Diazotrophic Anaeromyxobacter Isolates from Soils.</title>
        <authorList>
            <person name="Masuda Y."/>
            <person name="Yamanaka H."/>
            <person name="Xu Z.X."/>
            <person name="Shiratori Y."/>
            <person name="Aono T."/>
            <person name="Amachi S."/>
            <person name="Senoo K."/>
            <person name="Itoh H."/>
        </authorList>
    </citation>
    <scope>NUCLEOTIDE SEQUENCE [LARGE SCALE GENOMIC DNA]</scope>
    <source>
        <strain evidence="12">R267</strain>
    </source>
</reference>
<evidence type="ECO:0000256" key="4">
    <source>
        <dbReference type="ARBA" id="ARBA00013113"/>
    </source>
</evidence>
<evidence type="ECO:0000259" key="10">
    <source>
        <dbReference type="SMART" id="SM00563"/>
    </source>
</evidence>
<dbReference type="EC" id="2.3.1.15" evidence="4"/>
<evidence type="ECO:0000256" key="5">
    <source>
        <dbReference type="ARBA" id="ARBA00013432"/>
    </source>
</evidence>
<dbReference type="GO" id="GO:0012505">
    <property type="term" value="C:endomembrane system"/>
    <property type="evidence" value="ECO:0007669"/>
    <property type="project" value="UniProtKB-SubCell"/>
</dbReference>
<dbReference type="EMBL" id="BJTG01000006">
    <property type="protein sequence ID" value="GEJ58062.1"/>
    <property type="molecule type" value="Genomic_DNA"/>
</dbReference>
<protein>
    <recommendedName>
        <fullName evidence="5">Glycerol-3-phosphate acyltransferase</fullName>
        <ecNumber evidence="4">2.3.1.15</ecNumber>
    </recommendedName>
</protein>
<dbReference type="Pfam" id="PF19277">
    <property type="entry name" value="GPAT_C"/>
    <property type="match status" value="1"/>
</dbReference>
<proteinExistence type="inferred from homology"/>
<dbReference type="GO" id="GO:0005886">
    <property type="term" value="C:plasma membrane"/>
    <property type="evidence" value="ECO:0007669"/>
    <property type="project" value="TreeGrafter"/>
</dbReference>
<evidence type="ECO:0000313" key="11">
    <source>
        <dbReference type="EMBL" id="GEJ58062.1"/>
    </source>
</evidence>
<dbReference type="GO" id="GO:0016024">
    <property type="term" value="P:CDP-diacylglycerol biosynthetic process"/>
    <property type="evidence" value="ECO:0007669"/>
    <property type="project" value="UniProtKB-UniPathway"/>
</dbReference>
<dbReference type="RefSeq" id="WP_235969635.1">
    <property type="nucleotide sequence ID" value="NZ_BJTG01000006.1"/>
</dbReference>
<dbReference type="SMART" id="SM00563">
    <property type="entry name" value="PlsC"/>
    <property type="match status" value="1"/>
</dbReference>
<feature type="domain" description="Phospholipid/glycerol acyltransferase" evidence="10">
    <location>
        <begin position="321"/>
        <end position="448"/>
    </location>
</feature>
<name>A0A7I9VNS3_9BACT</name>
<dbReference type="CDD" id="cd07993">
    <property type="entry name" value="LPLAT_DHAPAT-like"/>
    <property type="match status" value="1"/>
</dbReference>
<evidence type="ECO:0000256" key="3">
    <source>
        <dbReference type="ARBA" id="ARBA00007937"/>
    </source>
</evidence>
<dbReference type="PANTHER" id="PTHR12563:SF17">
    <property type="entry name" value="DIHYDROXYACETONE PHOSPHATE ACYLTRANSFERASE"/>
    <property type="match status" value="1"/>
</dbReference>
<organism evidence="11 12">
    <name type="scientific">Anaeromyxobacter diazotrophicus</name>
    <dbReference type="NCBI Taxonomy" id="2590199"/>
    <lineage>
        <taxon>Bacteria</taxon>
        <taxon>Pseudomonadati</taxon>
        <taxon>Myxococcota</taxon>
        <taxon>Myxococcia</taxon>
        <taxon>Myxococcales</taxon>
        <taxon>Cystobacterineae</taxon>
        <taxon>Anaeromyxobacteraceae</taxon>
        <taxon>Anaeromyxobacter</taxon>
    </lineage>
</organism>
<dbReference type="AlphaFoldDB" id="A0A7I9VNS3"/>
<dbReference type="InterPro" id="IPR022284">
    <property type="entry name" value="GPAT/DHAPAT"/>
</dbReference>
<evidence type="ECO:0000256" key="6">
    <source>
        <dbReference type="ARBA" id="ARBA00022679"/>
    </source>
</evidence>
<dbReference type="Proteomes" id="UP000503640">
    <property type="component" value="Unassembled WGS sequence"/>
</dbReference>